<proteinExistence type="inferred from homology"/>
<dbReference type="EMBL" id="QLLO01000003">
    <property type="protein sequence ID" value="RAJ16378.1"/>
    <property type="molecule type" value="Genomic_DNA"/>
</dbReference>
<organism evidence="9 10">
    <name type="scientific">Olleya aquimaris</name>
    <dbReference type="NCBI Taxonomy" id="639310"/>
    <lineage>
        <taxon>Bacteria</taxon>
        <taxon>Pseudomonadati</taxon>
        <taxon>Bacteroidota</taxon>
        <taxon>Flavobacteriia</taxon>
        <taxon>Flavobacteriales</taxon>
        <taxon>Flavobacteriaceae</taxon>
    </lineage>
</organism>
<dbReference type="Pfam" id="PF02586">
    <property type="entry name" value="SRAP"/>
    <property type="match status" value="1"/>
</dbReference>
<dbReference type="GO" id="GO:0008233">
    <property type="term" value="F:peptidase activity"/>
    <property type="evidence" value="ECO:0007669"/>
    <property type="project" value="UniProtKB-KW"/>
</dbReference>
<reference evidence="9 10" key="1">
    <citation type="submission" date="2018-06" db="EMBL/GenBank/DDBJ databases">
        <title>Genomic Encyclopedia of Archaeal and Bacterial Type Strains, Phase II (KMG-II): from individual species to whole genera.</title>
        <authorList>
            <person name="Goeker M."/>
        </authorList>
    </citation>
    <scope>NUCLEOTIDE SEQUENCE [LARGE SCALE GENOMIC DNA]</scope>
    <source>
        <strain evidence="9 10">DSM 24464</strain>
    </source>
</reference>
<name>A0A327RJH4_9FLAO</name>
<dbReference type="GO" id="GO:0006508">
    <property type="term" value="P:proteolysis"/>
    <property type="evidence" value="ECO:0007669"/>
    <property type="project" value="UniProtKB-KW"/>
</dbReference>
<comment type="similarity">
    <text evidence="1 8">Belongs to the SOS response-associated peptidase family.</text>
</comment>
<dbReference type="Gene3D" id="3.90.1680.10">
    <property type="entry name" value="SOS response associated peptidase-like"/>
    <property type="match status" value="1"/>
</dbReference>
<evidence type="ECO:0000256" key="8">
    <source>
        <dbReference type="RuleBase" id="RU364100"/>
    </source>
</evidence>
<dbReference type="PANTHER" id="PTHR13604:SF0">
    <property type="entry name" value="ABASIC SITE PROCESSING PROTEIN HMCES"/>
    <property type="match status" value="1"/>
</dbReference>
<evidence type="ECO:0000256" key="4">
    <source>
        <dbReference type="ARBA" id="ARBA00022801"/>
    </source>
</evidence>
<keyword evidence="7" id="KW-0456">Lyase</keyword>
<protein>
    <recommendedName>
        <fullName evidence="8">Abasic site processing protein</fullName>
        <ecNumber evidence="8">3.4.-.-</ecNumber>
    </recommendedName>
</protein>
<dbReference type="GO" id="GO:0106300">
    <property type="term" value="P:protein-DNA covalent cross-linking repair"/>
    <property type="evidence" value="ECO:0007669"/>
    <property type="project" value="InterPro"/>
</dbReference>
<dbReference type="GO" id="GO:0003697">
    <property type="term" value="F:single-stranded DNA binding"/>
    <property type="evidence" value="ECO:0007669"/>
    <property type="project" value="InterPro"/>
</dbReference>
<keyword evidence="10" id="KW-1185">Reference proteome</keyword>
<dbReference type="PANTHER" id="PTHR13604">
    <property type="entry name" value="DC12-RELATED"/>
    <property type="match status" value="1"/>
</dbReference>
<dbReference type="RefSeq" id="WP_111659566.1">
    <property type="nucleotide sequence ID" value="NZ_QLLO01000003.1"/>
</dbReference>
<dbReference type="AlphaFoldDB" id="A0A327RJH4"/>
<evidence type="ECO:0000313" key="9">
    <source>
        <dbReference type="EMBL" id="RAJ16378.1"/>
    </source>
</evidence>
<dbReference type="OrthoDB" id="9782620at2"/>
<dbReference type="InterPro" id="IPR003738">
    <property type="entry name" value="SRAP"/>
</dbReference>
<keyword evidence="2 8" id="KW-0645">Protease</keyword>
<dbReference type="GO" id="GO:0016829">
    <property type="term" value="F:lyase activity"/>
    <property type="evidence" value="ECO:0007669"/>
    <property type="project" value="UniProtKB-KW"/>
</dbReference>
<gene>
    <name evidence="9" type="ORF">LY08_01238</name>
</gene>
<comment type="caution">
    <text evidence="9">The sequence shown here is derived from an EMBL/GenBank/DDBJ whole genome shotgun (WGS) entry which is preliminary data.</text>
</comment>
<keyword evidence="6" id="KW-0238">DNA-binding</keyword>
<keyword evidence="4 8" id="KW-0378">Hydrolase</keyword>
<dbReference type="EC" id="3.4.-.-" evidence="8"/>
<keyword evidence="5" id="KW-0190">Covalent protein-DNA linkage</keyword>
<sequence length="245" mass="27705">MCFHTSVKDRVIKIEKRFGVTISDTNIVTLFDQPNYHLNGFAHPNMLVIPQGKPEVLAPGVWGIVPDDNTPETIKPYYKEAVRFGGGLNAQSEKLFSHFVYKNVALTQRCIIPVSGFFEPHTVGKKKFPFYIHRQDDQLMGLAGIYTVIGTYITYSILTKKASPLFAEIHNVKNRQPVILEPSLEQDWLNPELSTTEVMELIAEPFPDSTLETYPVSKELFSPKVDSNTADSIKPVQYPELNTLF</sequence>
<dbReference type="SUPFAM" id="SSF143081">
    <property type="entry name" value="BB1717-like"/>
    <property type="match status" value="1"/>
</dbReference>
<evidence type="ECO:0000256" key="3">
    <source>
        <dbReference type="ARBA" id="ARBA00022763"/>
    </source>
</evidence>
<evidence type="ECO:0000256" key="6">
    <source>
        <dbReference type="ARBA" id="ARBA00023125"/>
    </source>
</evidence>
<dbReference type="Proteomes" id="UP000248703">
    <property type="component" value="Unassembled WGS sequence"/>
</dbReference>
<evidence type="ECO:0000256" key="7">
    <source>
        <dbReference type="ARBA" id="ARBA00023239"/>
    </source>
</evidence>
<keyword evidence="3" id="KW-0227">DNA damage</keyword>
<evidence type="ECO:0000256" key="1">
    <source>
        <dbReference type="ARBA" id="ARBA00008136"/>
    </source>
</evidence>
<evidence type="ECO:0000256" key="5">
    <source>
        <dbReference type="ARBA" id="ARBA00023124"/>
    </source>
</evidence>
<evidence type="ECO:0000313" key="10">
    <source>
        <dbReference type="Proteomes" id="UP000248703"/>
    </source>
</evidence>
<dbReference type="InterPro" id="IPR036590">
    <property type="entry name" value="SRAP-like"/>
</dbReference>
<evidence type="ECO:0000256" key="2">
    <source>
        <dbReference type="ARBA" id="ARBA00022670"/>
    </source>
</evidence>
<accession>A0A327RJH4</accession>